<gene>
    <name evidence="3" type="ORF">SAMN04487908_1041</name>
</gene>
<evidence type="ECO:0000313" key="4">
    <source>
        <dbReference type="Proteomes" id="UP000184172"/>
    </source>
</evidence>
<reference evidence="4" key="1">
    <citation type="submission" date="2016-11" db="EMBL/GenBank/DDBJ databases">
        <authorList>
            <person name="Varghese N."/>
            <person name="Submissions S."/>
        </authorList>
    </citation>
    <scope>NUCLEOTIDE SEQUENCE [LARGE SCALE GENOMIC DNA]</scope>
    <source>
        <strain evidence="4">DSM 26349</strain>
    </source>
</reference>
<accession>A0A1M6CJE2</accession>
<feature type="non-terminal residue" evidence="3">
    <location>
        <position position="1"/>
    </location>
</feature>
<organism evidence="3 4">
    <name type="scientific">Aequorivita viscosa</name>
    <dbReference type="NCBI Taxonomy" id="797419"/>
    <lineage>
        <taxon>Bacteria</taxon>
        <taxon>Pseudomonadati</taxon>
        <taxon>Bacteroidota</taxon>
        <taxon>Flavobacteriia</taxon>
        <taxon>Flavobacteriales</taxon>
        <taxon>Flavobacteriaceae</taxon>
        <taxon>Aequorivita</taxon>
    </lineage>
</organism>
<feature type="domain" description="Secretion system C-terminal sorting" evidence="2">
    <location>
        <begin position="140"/>
        <end position="215"/>
    </location>
</feature>
<dbReference type="Proteomes" id="UP000184172">
    <property type="component" value="Unassembled WGS sequence"/>
</dbReference>
<keyword evidence="4" id="KW-1185">Reference proteome</keyword>
<evidence type="ECO:0000259" key="2">
    <source>
        <dbReference type="Pfam" id="PF18962"/>
    </source>
</evidence>
<dbReference type="EMBL" id="FQYV01000004">
    <property type="protein sequence ID" value="SHI61116.1"/>
    <property type="molecule type" value="Genomic_DNA"/>
</dbReference>
<dbReference type="RefSeq" id="WP_143036834.1">
    <property type="nucleotide sequence ID" value="NZ_FNNS01000005.1"/>
</dbReference>
<evidence type="ECO:0000313" key="3">
    <source>
        <dbReference type="EMBL" id="SHI61116.1"/>
    </source>
</evidence>
<protein>
    <submittedName>
        <fullName evidence="3">Por secretion system C-terminal sorting domain-containing protein</fullName>
    </submittedName>
</protein>
<name>A0A1M6CJE2_9FLAO</name>
<sequence length="218" mass="23934">PVHDSFGIIFAEGNDNGLTPADAVKPMNFYENLGRDLNGTYLSIEQRALPQAAEVYPMYSIGYTKSDYTLKVIVEGLEANFLYLDDHFTGTSMLLEAGENSYSFRVDPNDALSIATDRFSIRTAQRLGVDDNSLLVGIRLFPNPLNGDTFYINAPKLNGEQLSVSISDLTGRTISEQTLDCRANTVTVPMGDNVASGVYLVTLKNGGEAQTYRLIKEK</sequence>
<dbReference type="NCBIfam" id="TIGR04183">
    <property type="entry name" value="Por_Secre_tail"/>
    <property type="match status" value="1"/>
</dbReference>
<dbReference type="AlphaFoldDB" id="A0A1M6CJE2"/>
<proteinExistence type="predicted"/>
<dbReference type="OrthoDB" id="5381604at2"/>
<evidence type="ECO:0000256" key="1">
    <source>
        <dbReference type="ARBA" id="ARBA00022729"/>
    </source>
</evidence>
<dbReference type="Pfam" id="PF18962">
    <property type="entry name" value="Por_Secre_tail"/>
    <property type="match status" value="1"/>
</dbReference>
<dbReference type="InterPro" id="IPR026444">
    <property type="entry name" value="Secre_tail"/>
</dbReference>
<keyword evidence="1" id="KW-0732">Signal</keyword>